<accession>A0ABW3HVW0</accession>
<keyword evidence="1" id="KW-0040">ANK repeat</keyword>
<dbReference type="PRINTS" id="PR01415">
    <property type="entry name" value="ANKYRIN"/>
</dbReference>
<comment type="caution">
    <text evidence="2">The sequence shown here is derived from an EMBL/GenBank/DDBJ whole genome shotgun (WGS) entry which is preliminary data.</text>
</comment>
<reference evidence="3" key="1">
    <citation type="journal article" date="2019" name="Int. J. Syst. Evol. Microbiol.">
        <title>The Global Catalogue of Microorganisms (GCM) 10K type strain sequencing project: providing services to taxonomists for standard genome sequencing and annotation.</title>
        <authorList>
            <consortium name="The Broad Institute Genomics Platform"/>
            <consortium name="The Broad Institute Genome Sequencing Center for Infectious Disease"/>
            <person name="Wu L."/>
            <person name="Ma J."/>
        </authorList>
    </citation>
    <scope>NUCLEOTIDE SEQUENCE [LARGE SCALE GENOMIC DNA]</scope>
    <source>
        <strain evidence="3">CCUG 59129</strain>
    </source>
</reference>
<dbReference type="PROSITE" id="PS50088">
    <property type="entry name" value="ANK_REPEAT"/>
    <property type="match status" value="1"/>
</dbReference>
<name>A0ABW3HVW0_9BACL</name>
<evidence type="ECO:0000256" key="1">
    <source>
        <dbReference type="PROSITE-ProRule" id="PRU00023"/>
    </source>
</evidence>
<feature type="repeat" description="ANK" evidence="1">
    <location>
        <begin position="9"/>
        <end position="42"/>
    </location>
</feature>
<evidence type="ECO:0000313" key="2">
    <source>
        <dbReference type="EMBL" id="MFD0961596.1"/>
    </source>
</evidence>
<gene>
    <name evidence="2" type="ORF">ACFQ2I_19795</name>
</gene>
<sequence>MNFTYPCGRGHTSVHTAAFHDDNVALIKLLLEHGADVDAKVEDGNDAVSLAKERGNLRVAELLESRFEN</sequence>
<dbReference type="InterPro" id="IPR002110">
    <property type="entry name" value="Ankyrin_rpt"/>
</dbReference>
<dbReference type="PROSITE" id="PS50297">
    <property type="entry name" value="ANK_REP_REGION"/>
    <property type="match status" value="1"/>
</dbReference>
<dbReference type="Pfam" id="PF13637">
    <property type="entry name" value="Ank_4"/>
    <property type="match status" value="1"/>
</dbReference>
<dbReference type="InterPro" id="IPR036770">
    <property type="entry name" value="Ankyrin_rpt-contain_sf"/>
</dbReference>
<dbReference type="SUPFAM" id="SSF48403">
    <property type="entry name" value="Ankyrin repeat"/>
    <property type="match status" value="1"/>
</dbReference>
<proteinExistence type="predicted"/>
<evidence type="ECO:0000313" key="3">
    <source>
        <dbReference type="Proteomes" id="UP001596989"/>
    </source>
</evidence>
<protein>
    <submittedName>
        <fullName evidence="2">Ankyrin repeat domain-containing protein</fullName>
    </submittedName>
</protein>
<dbReference type="Proteomes" id="UP001596989">
    <property type="component" value="Unassembled WGS sequence"/>
</dbReference>
<dbReference type="SMART" id="SM00248">
    <property type="entry name" value="ANK"/>
    <property type="match status" value="1"/>
</dbReference>
<organism evidence="2 3">
    <name type="scientific">Paenibacillus chungangensis</name>
    <dbReference type="NCBI Taxonomy" id="696535"/>
    <lineage>
        <taxon>Bacteria</taxon>
        <taxon>Bacillati</taxon>
        <taxon>Bacillota</taxon>
        <taxon>Bacilli</taxon>
        <taxon>Bacillales</taxon>
        <taxon>Paenibacillaceae</taxon>
        <taxon>Paenibacillus</taxon>
    </lineage>
</organism>
<keyword evidence="3" id="KW-1185">Reference proteome</keyword>
<dbReference type="Gene3D" id="1.25.40.20">
    <property type="entry name" value="Ankyrin repeat-containing domain"/>
    <property type="match status" value="1"/>
</dbReference>
<dbReference type="RefSeq" id="WP_377567342.1">
    <property type="nucleotide sequence ID" value="NZ_JBHTJZ010000059.1"/>
</dbReference>
<dbReference type="EMBL" id="JBHTJZ010000059">
    <property type="protein sequence ID" value="MFD0961596.1"/>
    <property type="molecule type" value="Genomic_DNA"/>
</dbReference>